<evidence type="ECO:0000256" key="1">
    <source>
        <dbReference type="SAM" id="MobiDB-lite"/>
    </source>
</evidence>
<feature type="compositionally biased region" description="Low complexity" evidence="1">
    <location>
        <begin position="42"/>
        <end position="60"/>
    </location>
</feature>
<dbReference type="Proteomes" id="UP000572907">
    <property type="component" value="Unassembled WGS sequence"/>
</dbReference>
<feature type="compositionally biased region" description="Low complexity" evidence="1">
    <location>
        <begin position="9"/>
        <end position="26"/>
    </location>
</feature>
<evidence type="ECO:0000313" key="2">
    <source>
        <dbReference type="EMBL" id="MBB3077180.1"/>
    </source>
</evidence>
<protein>
    <submittedName>
        <fullName evidence="2">Uncharacterized protein</fullName>
    </submittedName>
</protein>
<reference evidence="2 3" key="1">
    <citation type="submission" date="2020-08" db="EMBL/GenBank/DDBJ databases">
        <title>Genomic Encyclopedia of Type Strains, Phase III (KMG-III): the genomes of soil and plant-associated and newly described type strains.</title>
        <authorList>
            <person name="Whitman W."/>
        </authorList>
    </citation>
    <scope>NUCLEOTIDE SEQUENCE [LARGE SCALE GENOMIC DNA]</scope>
    <source>
        <strain evidence="2 3">CECT 3237</strain>
    </source>
</reference>
<keyword evidence="3" id="KW-1185">Reference proteome</keyword>
<name>A0A7W4ZR62_9ACTN</name>
<comment type="caution">
    <text evidence="2">The sequence shown here is derived from an EMBL/GenBank/DDBJ whole genome shotgun (WGS) entry which is preliminary data.</text>
</comment>
<sequence>MSESRRGSSRSTVKASRSRRAASPPDARSRQYASVSGRRYADSSSSSTDDASFPASAARACSRRRSPPARSAIAARQDSRGL</sequence>
<dbReference type="AlphaFoldDB" id="A0A7W4ZR62"/>
<proteinExistence type="predicted"/>
<accession>A0A7W4ZR62</accession>
<gene>
    <name evidence="2" type="ORF">FHS41_003668</name>
</gene>
<feature type="region of interest" description="Disordered" evidence="1">
    <location>
        <begin position="1"/>
        <end position="82"/>
    </location>
</feature>
<evidence type="ECO:0000313" key="3">
    <source>
        <dbReference type="Proteomes" id="UP000572907"/>
    </source>
</evidence>
<organism evidence="2 3">
    <name type="scientific">Streptomyces violarus</name>
    <dbReference type="NCBI Taxonomy" id="67380"/>
    <lineage>
        <taxon>Bacteria</taxon>
        <taxon>Bacillati</taxon>
        <taxon>Actinomycetota</taxon>
        <taxon>Actinomycetes</taxon>
        <taxon>Kitasatosporales</taxon>
        <taxon>Streptomycetaceae</taxon>
        <taxon>Streptomyces</taxon>
    </lineage>
</organism>
<dbReference type="EMBL" id="JACHXE010000003">
    <property type="protein sequence ID" value="MBB3077180.1"/>
    <property type="molecule type" value="Genomic_DNA"/>
</dbReference>